<organism evidence="1 2">
    <name type="scientific">Deinococcus puniceus</name>
    <dbReference type="NCBI Taxonomy" id="1182568"/>
    <lineage>
        <taxon>Bacteria</taxon>
        <taxon>Thermotogati</taxon>
        <taxon>Deinococcota</taxon>
        <taxon>Deinococci</taxon>
        <taxon>Deinococcales</taxon>
        <taxon>Deinococcaceae</taxon>
        <taxon>Deinococcus</taxon>
    </lineage>
</organism>
<keyword evidence="2" id="KW-1185">Reference proteome</keyword>
<dbReference type="STRING" id="1182568.SU48_00775"/>
<dbReference type="Proteomes" id="UP000077363">
    <property type="component" value="Chromosome"/>
</dbReference>
<dbReference type="KEGG" id="dpu:SU48_00775"/>
<dbReference type="RefSeq" id="WP_064013577.1">
    <property type="nucleotide sequence ID" value="NZ_CP011387.1"/>
</dbReference>
<evidence type="ECO:0000313" key="2">
    <source>
        <dbReference type="Proteomes" id="UP000077363"/>
    </source>
</evidence>
<name>A0A172T6F9_9DEIO</name>
<dbReference type="EMBL" id="CP011387">
    <property type="protein sequence ID" value="ANE42534.1"/>
    <property type="molecule type" value="Genomic_DNA"/>
</dbReference>
<proteinExistence type="predicted"/>
<dbReference type="AlphaFoldDB" id="A0A172T6F9"/>
<sequence length="127" mass="14540">MNEPELTLALRLERLNQFIDRLGAVISDDIKVRVEVDSVIVQHQSAYSQMFFIANGAEKDMALRILDQIQVLYADLNSEYWPQLGQARLEYRVVSTADGLELEFRLPQPLRSALNSKNPPNWGAFTF</sequence>
<protein>
    <submittedName>
        <fullName evidence="1">Uncharacterized protein</fullName>
    </submittedName>
</protein>
<dbReference type="PATRIC" id="fig|1182568.3.peg.161"/>
<accession>A0A172T6F9</accession>
<evidence type="ECO:0000313" key="1">
    <source>
        <dbReference type="EMBL" id="ANE42534.1"/>
    </source>
</evidence>
<gene>
    <name evidence="1" type="ORF">SU48_00775</name>
</gene>
<reference evidence="1 2" key="1">
    <citation type="submission" date="2015-01" db="EMBL/GenBank/DDBJ databases">
        <title>Deinococcus puniceus/DY1/ whole genome sequencing.</title>
        <authorList>
            <person name="Kim M.K."/>
            <person name="Srinivasan S."/>
            <person name="Lee J.-J."/>
        </authorList>
    </citation>
    <scope>NUCLEOTIDE SEQUENCE [LARGE SCALE GENOMIC DNA]</scope>
    <source>
        <strain evidence="1 2">DY1</strain>
    </source>
</reference>